<dbReference type="InterPro" id="IPR010982">
    <property type="entry name" value="Lambda_DNA-bd_dom_sf"/>
</dbReference>
<keyword evidence="1" id="KW-0238">DNA-binding</keyword>
<reference evidence="3" key="1">
    <citation type="submission" date="2021-01" db="EMBL/GenBank/DDBJ databases">
        <title>Genome public.</title>
        <authorList>
            <person name="Liu C."/>
            <person name="Sun Q."/>
        </authorList>
    </citation>
    <scope>NUCLEOTIDE SEQUENCE</scope>
    <source>
        <strain evidence="3">M6</strain>
    </source>
</reference>
<organism evidence="3 4">
    <name type="scientific">Ruminococcus difficilis</name>
    <dbReference type="NCBI Taxonomy" id="2763069"/>
    <lineage>
        <taxon>Bacteria</taxon>
        <taxon>Bacillati</taxon>
        <taxon>Bacillota</taxon>
        <taxon>Clostridia</taxon>
        <taxon>Eubacteriales</taxon>
        <taxon>Oscillospiraceae</taxon>
        <taxon>Ruminococcus</taxon>
    </lineage>
</organism>
<dbReference type="PANTHER" id="PTHR46558:SF4">
    <property type="entry name" value="DNA-BIDING PHAGE PROTEIN"/>
    <property type="match status" value="1"/>
</dbReference>
<evidence type="ECO:0000313" key="3">
    <source>
        <dbReference type="EMBL" id="MBK6087626.1"/>
    </source>
</evidence>
<name>A0A934TYI6_9FIRM</name>
<comment type="caution">
    <text evidence="3">The sequence shown here is derived from an EMBL/GenBank/DDBJ whole genome shotgun (WGS) entry which is preliminary data.</text>
</comment>
<evidence type="ECO:0000313" key="4">
    <source>
        <dbReference type="Proteomes" id="UP000633365"/>
    </source>
</evidence>
<keyword evidence="4" id="KW-1185">Reference proteome</keyword>
<dbReference type="PANTHER" id="PTHR46558">
    <property type="entry name" value="TRACRIPTIONAL REGULATORY PROTEIN-RELATED-RELATED"/>
    <property type="match status" value="1"/>
</dbReference>
<evidence type="ECO:0000259" key="2">
    <source>
        <dbReference type="PROSITE" id="PS50943"/>
    </source>
</evidence>
<dbReference type="AlphaFoldDB" id="A0A934TYI6"/>
<evidence type="ECO:0000256" key="1">
    <source>
        <dbReference type="ARBA" id="ARBA00023125"/>
    </source>
</evidence>
<dbReference type="EMBL" id="JAEQMG010000040">
    <property type="protein sequence ID" value="MBK6087626.1"/>
    <property type="molecule type" value="Genomic_DNA"/>
</dbReference>
<accession>A0A934TYI6</accession>
<dbReference type="SMART" id="SM00530">
    <property type="entry name" value="HTH_XRE"/>
    <property type="match status" value="1"/>
</dbReference>
<dbReference type="CDD" id="cd00093">
    <property type="entry name" value="HTH_XRE"/>
    <property type="match status" value="1"/>
</dbReference>
<protein>
    <submittedName>
        <fullName evidence="3">Helix-turn-helix transcriptional regulator</fullName>
    </submittedName>
</protein>
<proteinExistence type="predicted"/>
<dbReference type="Pfam" id="PF01381">
    <property type="entry name" value="HTH_3"/>
    <property type="match status" value="1"/>
</dbReference>
<sequence length="164" mass="18265">MKSEFSSAVFSERLKAARIKAELSQKGLSEQSGVSPLSISGYESSTKKPNLSSAYALASALNVSLDWLCGLSEENATETSASSTKDYLLFTTRVIDTITDESFLNLAEDHLISGTPIYDFIIDYLKFKDMVKNWNTNIETINETLNHLFQDFESYSVESLLTAY</sequence>
<dbReference type="PROSITE" id="PS50943">
    <property type="entry name" value="HTH_CROC1"/>
    <property type="match status" value="1"/>
</dbReference>
<dbReference type="InterPro" id="IPR001387">
    <property type="entry name" value="Cro/C1-type_HTH"/>
</dbReference>
<gene>
    <name evidence="3" type="ORF">JKK62_03000</name>
</gene>
<dbReference type="GO" id="GO:0003677">
    <property type="term" value="F:DNA binding"/>
    <property type="evidence" value="ECO:0007669"/>
    <property type="project" value="UniProtKB-KW"/>
</dbReference>
<dbReference type="RefSeq" id="WP_201426931.1">
    <property type="nucleotide sequence ID" value="NZ_JAEQMG010000040.1"/>
</dbReference>
<feature type="domain" description="HTH cro/C1-type" evidence="2">
    <location>
        <begin position="14"/>
        <end position="68"/>
    </location>
</feature>
<dbReference type="SUPFAM" id="SSF47413">
    <property type="entry name" value="lambda repressor-like DNA-binding domains"/>
    <property type="match status" value="1"/>
</dbReference>
<dbReference type="Gene3D" id="1.10.260.40">
    <property type="entry name" value="lambda repressor-like DNA-binding domains"/>
    <property type="match status" value="1"/>
</dbReference>
<dbReference type="Proteomes" id="UP000633365">
    <property type="component" value="Unassembled WGS sequence"/>
</dbReference>